<feature type="compositionally biased region" description="Polar residues" evidence="2">
    <location>
        <begin position="1443"/>
        <end position="1455"/>
    </location>
</feature>
<dbReference type="Gene3D" id="4.10.280.10">
    <property type="entry name" value="Helix-loop-helix DNA-binding domain"/>
    <property type="match status" value="1"/>
</dbReference>
<feature type="compositionally biased region" description="Polar residues" evidence="2">
    <location>
        <begin position="398"/>
        <end position="422"/>
    </location>
</feature>
<feature type="region of interest" description="Disordered" evidence="2">
    <location>
        <begin position="1283"/>
        <end position="1430"/>
    </location>
</feature>
<feature type="compositionally biased region" description="Polar residues" evidence="2">
    <location>
        <begin position="1768"/>
        <end position="1785"/>
    </location>
</feature>
<sequence>MPIKVKDHDKCKEWERRRRDRLNDAFKNLAQLLPHYDPAKIPPKIDILEKSTEFVKELRLSNSRLLSKQAENDEKCKLIKELQDEVNKLILRVKQLTILLNKAKITIPTGPAIKTLGSKRLKWSGKIKRDNVENSGVISKPNQNQPKEKLNPVVVSPVKDADFSATLADVAITSQNVSTTSTGSNTPLVPPVNPVATTKSPSSSINSTSTATPSIIIPLKETNSSKPSDTTKPPDSSSASLPTTSSASSTPAPKSVTTTVVSVSLPPLISEPIFTTTTAATPIQFPLQTIFLAPCSLTPAQTSQLLTRITLPPTILPRPLDSHSLQKIPIKQVLKPIPKVIKRRRKRVKKLEIIESKDKPKANIKPGANLSSSVAVATLKESESEKVSEKPINVISTVSSTVEASPQNEKGTSTGEKSISSANREEVSETDNNILKVQGKELIASESEKGQEEKERNEPAQIQNKIIEQQPSKASETENKLLTEKISETTETIPEIGVNGEDAQSESIPVLRIIDDSQSQTGENSNIFSCVIIEEQSAPKSAEKTSKETLDISVIPTVTAQEQPEQLPVEEISTTISESVATTSEIGQTSDKAETTTSTVLVTTPSEKQLDKEVELNQNESVHKEVCMEQAKVREAPVNQPAPVEPMETDSSPTKPSENEMEGQKSNGSKETDLLLPSDDLNKLNFNPLELEASQTASSQVPAPTPTSSSAVAVTTLDEPLISKEMPTPTSDSNNQIAAISLNSESVTIQPPPQAQELEQPSNPSIATIAILAVPENEALSELASTSSSTMTSKPTDEYTSNSVKQISSSSFAREEHVDDRELSTNDNVTTDKISECIARSIDLIDANDSELMELGEPWEDTGGSPKSPISPTQMFLNIFPLLPRESSLNEHQHQQPSQTATTPQKSSIPFPSSSSRSSFFIDAMLPDDHSVNNSNNHGNINEDIEMITSSSNTAQNHQCLALTPPQYSANISHSISSSLPTSTSIPNTSYYWNTASCSVESSMDSFRGGNVLPRSSVFSTAPTPTTATTTQTLSGVSSKSNAQNSHVIVTTTATTTTSSAASSKPTSSESPRKLSKSSSHSKQNSSGLPSYANRSKSSAASTSTTSSLTWTVATTTPSHSFNVSSSQPGTVQSITQLHSSSVAAASGNQSHSHSCSLLDALNPMDASFFRPLINALDSHDFRSLEFPSSTPLPPPPPALPSLIPTKPLYTPQFSSNNPHSSIQNQMSVNYHPPPIVPPDQHPAASIPSSIIHHHHHPHHHSSMFSTTSVPNNEHSATAVINQDVSGSSSRKQHHAHAQHSVSHQTHHQPQLSTHIQPTPNRNESLAVSTSNSKTSSHNQPEKPSRTAAAKQGKVESSRQSRSGKSSRTQPYIVPTSSSACSQAPAPALVSNHRQHQQAPAFVPHQVSHTPYYSNTNINQGHQSSNSTLKLSNASCSKNQHVLFTPNANTPSTSIGIGPTQHNHQQQHHYNSSSHSQPQISSGQAQPTTGKVSETKSQRNKHEERSSANQTQSKSRIYQNLPQQAAASQRTQASSSSSSTPNVAAPQAITGNVSSSATQANQHHSHRNTTPKVVQHHPNQSSSSVNNASQSHPFQFHPPESFQLFPDFGGNMSRQFNTHPPNHTETSTNFNLQPANVNIQPNSVGATPNFAPQRAHPHPYYLPDISSSFENFTMPMIPPTSQQIHSNTPSRQAAAVVGGGSSCNQNSKYMYGATTASTTNANPNQQPSASTANRMPQTQPVAPVQAQTLLQQPSHHHHHHHNIHQEMPYNNHNAPQHQSNSSNHAQPIIHTIPPHSQAPPAQTVPPPVRLNQQHQNQQQQQQPTSSTSSTLSSSSKAKQLQTVNYPPPNTQQQPPQHQQHQIHQHQQQQNVQSQGQQQPQHAPSQTQQQQPNRPSASRTVNWMTDTGYRTTSSTNANTTGSNNVNKQCLQQSGSTNNPFSVSKLVGITPTPAAPAKPHQQQQQQPSNIETSRRDQAQQQQSSSNNASNATRNKSSSSTSVNPATSNNQSNYCAEALIRKNPEWDNFSSSTNSNFSNYPTHHPPASSSSHNTDHFPSYSNLSGSYQYSGSGHHSTAAAATSSSNFSHFGTQAQHFHTPTPHHHQQQQSNYHSSSQHQPQTHSHSIHQHTQQTSQIHYQHHQHHPHQTTHGTSTSSVSNFNLSTIFPEINDKRSSNNNAGGGQGGGGGGGGATGGSNVGRSSGTATGNMNSFNYHHPAFPGTTGNSHQ</sequence>
<evidence type="ECO:0000313" key="5">
    <source>
        <dbReference type="Proteomes" id="UP001642540"/>
    </source>
</evidence>
<proteinExistence type="predicted"/>
<evidence type="ECO:0000256" key="2">
    <source>
        <dbReference type="SAM" id="MobiDB-lite"/>
    </source>
</evidence>
<dbReference type="EMBL" id="CAXLJM020000035">
    <property type="protein sequence ID" value="CAL8103933.1"/>
    <property type="molecule type" value="Genomic_DNA"/>
</dbReference>
<feature type="region of interest" description="Disordered" evidence="2">
    <location>
        <begin position="634"/>
        <end position="682"/>
    </location>
</feature>
<feature type="compositionally biased region" description="Low complexity" evidence="2">
    <location>
        <begin position="1299"/>
        <end position="1311"/>
    </location>
</feature>
<feature type="compositionally biased region" description="Low complexity" evidence="2">
    <location>
        <begin position="1375"/>
        <end position="1388"/>
    </location>
</feature>
<dbReference type="Proteomes" id="UP001642540">
    <property type="component" value="Unassembled WGS sequence"/>
</dbReference>
<feature type="compositionally biased region" description="Basic and acidic residues" evidence="2">
    <location>
        <begin position="1493"/>
        <end position="1506"/>
    </location>
</feature>
<evidence type="ECO:0000259" key="3">
    <source>
        <dbReference type="PROSITE" id="PS50888"/>
    </source>
</evidence>
<feature type="region of interest" description="Disordered" evidence="2">
    <location>
        <begin position="1443"/>
        <end position="1592"/>
    </location>
</feature>
<dbReference type="InterPro" id="IPR036638">
    <property type="entry name" value="HLH_DNA-bd_sf"/>
</dbReference>
<feature type="compositionally biased region" description="Low complexity" evidence="2">
    <location>
        <begin position="1077"/>
        <end position="1087"/>
    </location>
</feature>
<feature type="compositionally biased region" description="Low complexity" evidence="2">
    <location>
        <begin position="1523"/>
        <end position="1540"/>
    </location>
</feature>
<feature type="compositionally biased region" description="Low complexity" evidence="2">
    <location>
        <begin position="1021"/>
        <end position="1033"/>
    </location>
</feature>
<keyword evidence="1" id="KW-0175">Coiled coil</keyword>
<evidence type="ECO:0000313" key="4">
    <source>
        <dbReference type="EMBL" id="CAL8103933.1"/>
    </source>
</evidence>
<feature type="compositionally biased region" description="Polar residues" evidence="2">
    <location>
        <begin position="791"/>
        <end position="812"/>
    </location>
</feature>
<feature type="compositionally biased region" description="Low complexity" evidence="2">
    <location>
        <begin position="1949"/>
        <end position="1965"/>
    </location>
</feature>
<feature type="compositionally biased region" description="Low complexity" evidence="2">
    <location>
        <begin position="595"/>
        <end position="604"/>
    </location>
</feature>
<feature type="compositionally biased region" description="Gly residues" evidence="2">
    <location>
        <begin position="2177"/>
        <end position="2195"/>
    </location>
</feature>
<evidence type="ECO:0000256" key="1">
    <source>
        <dbReference type="SAM" id="Coils"/>
    </source>
</evidence>
<dbReference type="InterPro" id="IPR011598">
    <property type="entry name" value="bHLH_dom"/>
</dbReference>
<feature type="compositionally biased region" description="Polar residues" evidence="2">
    <location>
        <begin position="1549"/>
        <end position="1562"/>
    </location>
</feature>
<feature type="compositionally biased region" description="Low complexity" evidence="2">
    <location>
        <begin position="2104"/>
        <end position="2135"/>
    </location>
</feature>
<feature type="region of interest" description="Disordered" evidence="2">
    <location>
        <begin position="2089"/>
        <end position="2226"/>
    </location>
</feature>
<feature type="compositionally biased region" description="Basic and acidic residues" evidence="2">
    <location>
        <begin position="446"/>
        <end position="458"/>
    </location>
</feature>
<feature type="compositionally biased region" description="Polar residues" evidence="2">
    <location>
        <begin position="581"/>
        <end position="590"/>
    </location>
</feature>
<feature type="compositionally biased region" description="Low complexity" evidence="2">
    <location>
        <begin position="1579"/>
        <end position="1591"/>
    </location>
</feature>
<feature type="compositionally biased region" description="Low complexity" evidence="2">
    <location>
        <begin position="1051"/>
        <end position="1070"/>
    </location>
</feature>
<feature type="compositionally biased region" description="Low complexity" evidence="2">
    <location>
        <begin position="1812"/>
        <end position="1842"/>
    </location>
</feature>
<feature type="compositionally biased region" description="Polar residues" evidence="2">
    <location>
        <begin position="1312"/>
        <end position="1339"/>
    </location>
</feature>
<accession>A0ABP1QHW6</accession>
<feature type="compositionally biased region" description="Polar residues" evidence="2">
    <location>
        <begin position="1407"/>
        <end position="1430"/>
    </location>
</feature>
<feature type="compositionally biased region" description="Basic residues" evidence="2">
    <location>
        <begin position="2136"/>
        <end position="2145"/>
    </location>
</feature>
<name>A0ABP1QHW6_9HEXA</name>
<feature type="compositionally biased region" description="Low complexity" evidence="2">
    <location>
        <begin position="1715"/>
        <end position="1724"/>
    </location>
</feature>
<comment type="caution">
    <text evidence="4">The sequence shown here is derived from an EMBL/GenBank/DDBJ whole genome shotgun (WGS) entry which is preliminary data.</text>
</comment>
<feature type="region of interest" description="Disordered" evidence="2">
    <location>
        <begin position="581"/>
        <end position="617"/>
    </location>
</feature>
<feature type="compositionally biased region" description="Low complexity" evidence="2">
    <location>
        <begin position="1736"/>
        <end position="1748"/>
    </location>
</feature>
<feature type="compositionally biased region" description="Low complexity" evidence="2">
    <location>
        <begin position="1850"/>
        <end position="1891"/>
    </location>
</feature>
<dbReference type="PROSITE" id="PS50888">
    <property type="entry name" value="BHLH"/>
    <property type="match status" value="1"/>
</dbReference>
<dbReference type="SMART" id="SM00353">
    <property type="entry name" value="HLH"/>
    <property type="match status" value="1"/>
</dbReference>
<keyword evidence="5" id="KW-1185">Reference proteome</keyword>
<feature type="compositionally biased region" description="Polar residues" evidence="2">
    <location>
        <begin position="2196"/>
        <end position="2211"/>
    </location>
</feature>
<feature type="region of interest" description="Disordered" evidence="2">
    <location>
        <begin position="1715"/>
        <end position="2007"/>
    </location>
</feature>
<feature type="compositionally biased region" description="Polar residues" evidence="2">
    <location>
        <begin position="895"/>
        <end position="906"/>
    </location>
</feature>
<protein>
    <recommendedName>
        <fullName evidence="3">BHLH domain-containing protein</fullName>
    </recommendedName>
</protein>
<feature type="compositionally biased region" description="Low complexity" evidence="2">
    <location>
        <begin position="1976"/>
        <end position="2007"/>
    </location>
</feature>
<feature type="compositionally biased region" description="Polar residues" evidence="2">
    <location>
        <begin position="176"/>
        <end position="187"/>
    </location>
</feature>
<feature type="region of interest" description="Disordered" evidence="2">
    <location>
        <begin position="176"/>
        <end position="257"/>
    </location>
</feature>
<dbReference type="SUPFAM" id="SSF47459">
    <property type="entry name" value="HLH, helix-loop-helix DNA-binding domain"/>
    <property type="match status" value="1"/>
</dbReference>
<feature type="compositionally biased region" description="Polar residues" evidence="2">
    <location>
        <begin position="1892"/>
        <end position="1909"/>
    </location>
</feature>
<feature type="compositionally biased region" description="Polar residues" evidence="2">
    <location>
        <begin position="1507"/>
        <end position="1522"/>
    </location>
</feature>
<feature type="region of interest" description="Disordered" evidence="2">
    <location>
        <begin position="888"/>
        <end position="915"/>
    </location>
</feature>
<feature type="compositionally biased region" description="Low complexity" evidence="2">
    <location>
        <begin position="2034"/>
        <end position="2049"/>
    </location>
</feature>
<feature type="compositionally biased region" description="Polar residues" evidence="2">
    <location>
        <begin position="1926"/>
        <end position="1940"/>
    </location>
</feature>
<feature type="compositionally biased region" description="Basic and acidic residues" evidence="2">
    <location>
        <begin position="813"/>
        <end position="824"/>
    </location>
</feature>
<feature type="region of interest" description="Disordered" evidence="2">
    <location>
        <begin position="783"/>
        <end position="827"/>
    </location>
</feature>
<feature type="compositionally biased region" description="Low complexity" evidence="2">
    <location>
        <begin position="197"/>
        <end position="257"/>
    </location>
</feature>
<feature type="compositionally biased region" description="Low complexity" evidence="2">
    <location>
        <begin position="1910"/>
        <end position="1925"/>
    </location>
</feature>
<feature type="region of interest" description="Disordered" evidence="2">
    <location>
        <begin position="2034"/>
        <end position="2053"/>
    </location>
</feature>
<feature type="compositionally biased region" description="Low complexity" evidence="2">
    <location>
        <begin position="1461"/>
        <end position="1484"/>
    </location>
</feature>
<gene>
    <name evidence="4" type="ORF">ODALV1_LOCUS11600</name>
</gene>
<dbReference type="CDD" id="cd00083">
    <property type="entry name" value="bHLH_SF"/>
    <property type="match status" value="1"/>
</dbReference>
<organism evidence="4 5">
    <name type="scientific">Orchesella dallaii</name>
    <dbReference type="NCBI Taxonomy" id="48710"/>
    <lineage>
        <taxon>Eukaryota</taxon>
        <taxon>Metazoa</taxon>
        <taxon>Ecdysozoa</taxon>
        <taxon>Arthropoda</taxon>
        <taxon>Hexapoda</taxon>
        <taxon>Collembola</taxon>
        <taxon>Entomobryomorpha</taxon>
        <taxon>Entomobryoidea</taxon>
        <taxon>Orchesellidae</taxon>
        <taxon>Orchesellinae</taxon>
        <taxon>Orchesella</taxon>
    </lineage>
</organism>
<reference evidence="4 5" key="1">
    <citation type="submission" date="2024-08" db="EMBL/GenBank/DDBJ databases">
        <authorList>
            <person name="Cucini C."/>
            <person name="Frati F."/>
        </authorList>
    </citation>
    <scope>NUCLEOTIDE SEQUENCE [LARGE SCALE GENOMIC DNA]</scope>
</reference>
<feature type="coiled-coil region" evidence="1">
    <location>
        <begin position="65"/>
        <end position="99"/>
    </location>
</feature>
<feature type="compositionally biased region" description="Polar residues" evidence="2">
    <location>
        <begin position="1034"/>
        <end position="1050"/>
    </location>
</feature>
<feature type="compositionally biased region" description="Low complexity" evidence="2">
    <location>
        <begin position="1096"/>
        <end position="1108"/>
    </location>
</feature>
<feature type="compositionally biased region" description="Polar residues" evidence="2">
    <location>
        <begin position="1725"/>
        <end position="1735"/>
    </location>
</feature>
<feature type="domain" description="BHLH" evidence="3">
    <location>
        <begin position="6"/>
        <end position="58"/>
    </location>
</feature>
<feature type="compositionally biased region" description="Polar residues" evidence="2">
    <location>
        <begin position="460"/>
        <end position="474"/>
    </location>
</feature>
<feature type="region of interest" description="Disordered" evidence="2">
    <location>
        <begin position="398"/>
        <end position="477"/>
    </location>
</feature>
<dbReference type="Pfam" id="PF00010">
    <property type="entry name" value="HLH"/>
    <property type="match status" value="1"/>
</dbReference>
<feature type="region of interest" description="Disordered" evidence="2">
    <location>
        <begin position="1018"/>
        <end position="1108"/>
    </location>
</feature>
<feature type="compositionally biased region" description="Basic and acidic residues" evidence="2">
    <location>
        <begin position="608"/>
        <end position="617"/>
    </location>
</feature>